<dbReference type="OMA" id="RSPHETH"/>
<dbReference type="OrthoDB" id="10573628at2759"/>
<organism evidence="2 3">
    <name type="scientific">Leptomonas seymouri</name>
    <dbReference type="NCBI Taxonomy" id="5684"/>
    <lineage>
        <taxon>Eukaryota</taxon>
        <taxon>Discoba</taxon>
        <taxon>Euglenozoa</taxon>
        <taxon>Kinetoplastea</taxon>
        <taxon>Metakinetoplastina</taxon>
        <taxon>Trypanosomatida</taxon>
        <taxon>Trypanosomatidae</taxon>
        <taxon>Leishmaniinae</taxon>
        <taxon>Leptomonas</taxon>
    </lineage>
</organism>
<sequence length="455" mass="48702">MSSDSPELSALMQLRSLARARPGISRPFALGNSTSPGYVSVSTFSFHDDAVIVVTPHELNRRVNTPTPPATRHQEWASECRKLTAADNGRRGCSRVSTATAQVRSCSVELPSTRKARLLPATEARPAELRQTRTPLPMMMSAVTELSFSTFSDDATDSSATSLSATQPGRVSSFHDSGNSPTGNAEDTHRASESALEDDLSTSPQEHRIFAMMGGPPRVACANRVTTPLPPLPSSTVSKAPSALATPPSARSSVLLSSNRSPSKFGEVLRPPRSMSPLEGYSSVRAPHKPQRWLEGGEFDDGTPTSTEREELPEDCVSGVGAAPPAQRGKRVGRGFNRRGRDMDPGEPIAPHATLNDRHRLACTANDLTCNTSSPGLLGGHSSAIERNRRSSISFNNEVSVADADELTVADLHHLCDTPYNQSVAQPQPPSLVDASFPTLSSTTIFKRDGVTYII</sequence>
<gene>
    <name evidence="2" type="ORF">ABL78_3238</name>
</gene>
<evidence type="ECO:0000313" key="3">
    <source>
        <dbReference type="Proteomes" id="UP000038009"/>
    </source>
</evidence>
<evidence type="ECO:0000313" key="2">
    <source>
        <dbReference type="EMBL" id="KPI87700.1"/>
    </source>
</evidence>
<feature type="region of interest" description="Disordered" evidence="1">
    <location>
        <begin position="232"/>
        <end position="353"/>
    </location>
</feature>
<dbReference type="EMBL" id="LJSK01000077">
    <property type="protein sequence ID" value="KPI87700.1"/>
    <property type="molecule type" value="Genomic_DNA"/>
</dbReference>
<keyword evidence="3" id="KW-1185">Reference proteome</keyword>
<evidence type="ECO:0000256" key="1">
    <source>
        <dbReference type="SAM" id="MobiDB-lite"/>
    </source>
</evidence>
<proteinExistence type="predicted"/>
<dbReference type="AlphaFoldDB" id="A0A0N1ILG2"/>
<feature type="compositionally biased region" description="Basic residues" evidence="1">
    <location>
        <begin position="328"/>
        <end position="338"/>
    </location>
</feature>
<comment type="caution">
    <text evidence="2">The sequence shown here is derived from an EMBL/GenBank/DDBJ whole genome shotgun (WGS) entry which is preliminary data.</text>
</comment>
<feature type="compositionally biased region" description="Low complexity" evidence="1">
    <location>
        <begin position="152"/>
        <end position="166"/>
    </location>
</feature>
<dbReference type="VEuPathDB" id="TriTrypDB:Lsey_0077_0270"/>
<dbReference type="Proteomes" id="UP000038009">
    <property type="component" value="Unassembled WGS sequence"/>
</dbReference>
<feature type="compositionally biased region" description="Low complexity" evidence="1">
    <location>
        <begin position="247"/>
        <end position="263"/>
    </location>
</feature>
<name>A0A0N1ILG2_LEPSE</name>
<reference evidence="2 3" key="1">
    <citation type="journal article" date="2015" name="PLoS Pathog.">
        <title>Leptomonas seymouri: Adaptations to the Dixenous Life Cycle Analyzed by Genome Sequencing, Transcriptome Profiling and Co-infection with Leishmania donovani.</title>
        <authorList>
            <person name="Kraeva N."/>
            <person name="Butenko A."/>
            <person name="Hlavacova J."/>
            <person name="Kostygov A."/>
            <person name="Myskova J."/>
            <person name="Grybchuk D."/>
            <person name="Lestinova T."/>
            <person name="Votypka J."/>
            <person name="Volf P."/>
            <person name="Opperdoes F."/>
            <person name="Flegontov P."/>
            <person name="Lukes J."/>
            <person name="Yurchenko V."/>
        </authorList>
    </citation>
    <scope>NUCLEOTIDE SEQUENCE [LARGE SCALE GENOMIC DNA]</scope>
    <source>
        <strain evidence="2 3">ATCC 30220</strain>
    </source>
</reference>
<accession>A0A0N1ILG2</accession>
<protein>
    <submittedName>
        <fullName evidence="2">Uncharacterized protein</fullName>
    </submittedName>
</protein>
<feature type="compositionally biased region" description="Polar residues" evidence="1">
    <location>
        <begin position="167"/>
        <end position="185"/>
    </location>
</feature>
<feature type="region of interest" description="Disordered" evidence="1">
    <location>
        <begin position="152"/>
        <end position="203"/>
    </location>
</feature>